<protein>
    <submittedName>
        <fullName evidence="2">Uncharacterized protein</fullName>
    </submittedName>
</protein>
<proteinExistence type="predicted"/>
<name>A0A6J4SJI7_9SPHN</name>
<feature type="region of interest" description="Disordered" evidence="1">
    <location>
        <begin position="1"/>
        <end position="39"/>
    </location>
</feature>
<reference evidence="2" key="1">
    <citation type="submission" date="2020-02" db="EMBL/GenBank/DDBJ databases">
        <authorList>
            <person name="Meier V. D."/>
        </authorList>
    </citation>
    <scope>NUCLEOTIDE SEQUENCE</scope>
    <source>
        <strain evidence="2">AVDCRST_MAG91</strain>
    </source>
</reference>
<feature type="non-terminal residue" evidence="2">
    <location>
        <position position="1"/>
    </location>
</feature>
<organism evidence="2">
    <name type="scientific">uncultured Sphingomonadaceae bacterium</name>
    <dbReference type="NCBI Taxonomy" id="169976"/>
    <lineage>
        <taxon>Bacteria</taxon>
        <taxon>Pseudomonadati</taxon>
        <taxon>Pseudomonadota</taxon>
        <taxon>Alphaproteobacteria</taxon>
        <taxon>Sphingomonadales</taxon>
        <taxon>Sphingomonadaceae</taxon>
        <taxon>environmental samples</taxon>
    </lineage>
</organism>
<dbReference type="EMBL" id="CADCVX010000236">
    <property type="protein sequence ID" value="CAA9501223.1"/>
    <property type="molecule type" value="Genomic_DNA"/>
</dbReference>
<sequence length="39" mass="3849">AQHGGGGPPPAPKLGERARAPDPLHHPAGGPPPRERGGV</sequence>
<feature type="compositionally biased region" description="Basic and acidic residues" evidence="1">
    <location>
        <begin position="14"/>
        <end position="25"/>
    </location>
</feature>
<gene>
    <name evidence="2" type="ORF">AVDCRST_MAG91-1064</name>
</gene>
<evidence type="ECO:0000313" key="2">
    <source>
        <dbReference type="EMBL" id="CAA9501223.1"/>
    </source>
</evidence>
<accession>A0A6J4SJI7</accession>
<feature type="non-terminal residue" evidence="2">
    <location>
        <position position="39"/>
    </location>
</feature>
<evidence type="ECO:0000256" key="1">
    <source>
        <dbReference type="SAM" id="MobiDB-lite"/>
    </source>
</evidence>
<dbReference type="AlphaFoldDB" id="A0A6J4SJI7"/>